<gene>
    <name evidence="10" type="ORF">SAMN05428998_112139</name>
</gene>
<feature type="transmembrane region" description="Helical" evidence="8">
    <location>
        <begin position="238"/>
        <end position="270"/>
    </location>
</feature>
<keyword evidence="6 8" id="KW-1133">Transmembrane helix</keyword>
<evidence type="ECO:0000256" key="1">
    <source>
        <dbReference type="ARBA" id="ARBA00004651"/>
    </source>
</evidence>
<dbReference type="InterPro" id="IPR000515">
    <property type="entry name" value="MetI-like"/>
</dbReference>
<evidence type="ECO:0000313" key="10">
    <source>
        <dbReference type="EMBL" id="SMF37298.1"/>
    </source>
</evidence>
<evidence type="ECO:0000256" key="8">
    <source>
        <dbReference type="RuleBase" id="RU363032"/>
    </source>
</evidence>
<feature type="transmembrane region" description="Helical" evidence="8">
    <location>
        <begin position="194"/>
        <end position="218"/>
    </location>
</feature>
<keyword evidence="7 8" id="KW-0472">Membrane</keyword>
<dbReference type="Proteomes" id="UP000192917">
    <property type="component" value="Unassembled WGS sequence"/>
</dbReference>
<dbReference type="Pfam" id="PF00528">
    <property type="entry name" value="BPD_transp_1"/>
    <property type="match status" value="1"/>
</dbReference>
<dbReference type="InterPro" id="IPR035906">
    <property type="entry name" value="MetI-like_sf"/>
</dbReference>
<accession>A0A1Y6C4Z9</accession>
<dbReference type="GO" id="GO:0055085">
    <property type="term" value="P:transmembrane transport"/>
    <property type="evidence" value="ECO:0007669"/>
    <property type="project" value="InterPro"/>
</dbReference>
<dbReference type="PANTHER" id="PTHR42929">
    <property type="entry name" value="INNER MEMBRANE ABC TRANSPORTER PERMEASE PROTEIN YDCU-RELATED-RELATED"/>
    <property type="match status" value="1"/>
</dbReference>
<keyword evidence="5 8" id="KW-0812">Transmembrane</keyword>
<name>A0A1Y6C4Z9_9PROT</name>
<evidence type="ECO:0000256" key="5">
    <source>
        <dbReference type="ARBA" id="ARBA00022692"/>
    </source>
</evidence>
<dbReference type="PANTHER" id="PTHR42929:SF5">
    <property type="entry name" value="ABC TRANSPORTER PERMEASE PROTEIN"/>
    <property type="match status" value="1"/>
</dbReference>
<dbReference type="CDD" id="cd06261">
    <property type="entry name" value="TM_PBP2"/>
    <property type="match status" value="1"/>
</dbReference>
<comment type="subcellular location">
    <subcellularLocation>
        <location evidence="1 8">Cell membrane</location>
        <topology evidence="1 8">Multi-pass membrane protein</topology>
    </subcellularLocation>
</comment>
<feature type="domain" description="ABC transmembrane type-1" evidence="9">
    <location>
        <begin position="63"/>
        <end position="270"/>
    </location>
</feature>
<sequence length="284" mass="30619">MIDQSYLRRFLLPALLLAAVYACALAAIVQYAFRTFVPGSLEVGPPTLHNLARLVDPLYARVFGDSLLIGLYTAAATLLVGYPLAYALVRTPSRALRSALFVVAITPLFTGEIVRTYAWLNVLGANGFINRILLWSGLIGQPLELMFTTLGVCIALVHFSLPVMVMILAAALAHVDPRYERAAATLGAGPLRRFALITLPLSMPGVVSGFVTIFAWTLSAFATPQLIGGGRVTMISNLVYQLGFASFNFPFAAALSLAAILLTVLLLALLRWSQARVDRMAVHA</sequence>
<keyword evidence="4" id="KW-1003">Cell membrane</keyword>
<evidence type="ECO:0000256" key="2">
    <source>
        <dbReference type="ARBA" id="ARBA00007069"/>
    </source>
</evidence>
<evidence type="ECO:0000256" key="6">
    <source>
        <dbReference type="ARBA" id="ARBA00022989"/>
    </source>
</evidence>
<proteinExistence type="inferred from homology"/>
<dbReference type="EMBL" id="FWZX01000012">
    <property type="protein sequence ID" value="SMF37298.1"/>
    <property type="molecule type" value="Genomic_DNA"/>
</dbReference>
<protein>
    <submittedName>
        <fullName evidence="10">Putative spermidine/putrescine transport system permease protein</fullName>
    </submittedName>
</protein>
<dbReference type="GO" id="GO:0005886">
    <property type="term" value="C:plasma membrane"/>
    <property type="evidence" value="ECO:0007669"/>
    <property type="project" value="UniProtKB-SubCell"/>
</dbReference>
<organism evidence="10 11">
    <name type="scientific">Tistlia consotensis USBA 355</name>
    <dbReference type="NCBI Taxonomy" id="560819"/>
    <lineage>
        <taxon>Bacteria</taxon>
        <taxon>Pseudomonadati</taxon>
        <taxon>Pseudomonadota</taxon>
        <taxon>Alphaproteobacteria</taxon>
        <taxon>Rhodospirillales</taxon>
        <taxon>Rhodovibrionaceae</taxon>
        <taxon>Tistlia</taxon>
    </lineage>
</organism>
<evidence type="ECO:0000313" key="11">
    <source>
        <dbReference type="Proteomes" id="UP000192917"/>
    </source>
</evidence>
<keyword evidence="3 8" id="KW-0813">Transport</keyword>
<feature type="transmembrane region" description="Helical" evidence="8">
    <location>
        <begin position="145"/>
        <end position="173"/>
    </location>
</feature>
<feature type="transmembrane region" description="Helical" evidence="8">
    <location>
        <begin position="67"/>
        <end position="88"/>
    </location>
</feature>
<dbReference type="RefSeq" id="WP_089229717.1">
    <property type="nucleotide sequence ID" value="NZ_FWZX01000012.1"/>
</dbReference>
<dbReference type="SUPFAM" id="SSF161098">
    <property type="entry name" value="MetI-like"/>
    <property type="match status" value="1"/>
</dbReference>
<keyword evidence="11" id="KW-1185">Reference proteome</keyword>
<comment type="similarity">
    <text evidence="2">Belongs to the binding-protein-dependent transport system permease family. CysTW subfamily.</text>
</comment>
<dbReference type="Gene3D" id="1.10.3720.10">
    <property type="entry name" value="MetI-like"/>
    <property type="match status" value="1"/>
</dbReference>
<evidence type="ECO:0000256" key="7">
    <source>
        <dbReference type="ARBA" id="ARBA00023136"/>
    </source>
</evidence>
<dbReference type="PROSITE" id="PS50928">
    <property type="entry name" value="ABC_TM1"/>
    <property type="match status" value="1"/>
</dbReference>
<dbReference type="STRING" id="560819.SAMN05428998_112139"/>
<evidence type="ECO:0000256" key="4">
    <source>
        <dbReference type="ARBA" id="ARBA00022475"/>
    </source>
</evidence>
<evidence type="ECO:0000259" key="9">
    <source>
        <dbReference type="PROSITE" id="PS50928"/>
    </source>
</evidence>
<feature type="transmembrane region" description="Helical" evidence="8">
    <location>
        <begin position="100"/>
        <end position="120"/>
    </location>
</feature>
<evidence type="ECO:0000256" key="3">
    <source>
        <dbReference type="ARBA" id="ARBA00022448"/>
    </source>
</evidence>
<reference evidence="10 11" key="1">
    <citation type="submission" date="2017-04" db="EMBL/GenBank/DDBJ databases">
        <authorList>
            <person name="Afonso C.L."/>
            <person name="Miller P.J."/>
            <person name="Scott M.A."/>
            <person name="Spackman E."/>
            <person name="Goraichik I."/>
            <person name="Dimitrov K.M."/>
            <person name="Suarez D.L."/>
            <person name="Swayne D.E."/>
        </authorList>
    </citation>
    <scope>NUCLEOTIDE SEQUENCE [LARGE SCALE GENOMIC DNA]</scope>
    <source>
        <strain evidence="10 11">USBA 355</strain>
    </source>
</reference>
<dbReference type="AlphaFoldDB" id="A0A1Y6C4Z9"/>